<dbReference type="PROSITE" id="PS51794">
    <property type="entry name" value="DAC"/>
    <property type="match status" value="1"/>
</dbReference>
<dbReference type="Gene3D" id="3.40.1700.10">
    <property type="entry name" value="DNA integrity scanning protein, DisA, N-terminal domain"/>
    <property type="match status" value="1"/>
</dbReference>
<protein>
    <recommendedName>
        <fullName evidence="6">DAC domain-containing protein</fullName>
    </recommendedName>
</protein>
<evidence type="ECO:0000256" key="4">
    <source>
        <dbReference type="ARBA" id="ARBA00022741"/>
    </source>
</evidence>
<evidence type="ECO:0000256" key="5">
    <source>
        <dbReference type="ARBA" id="ARBA00022840"/>
    </source>
</evidence>
<evidence type="ECO:0000256" key="2">
    <source>
        <dbReference type="ARBA" id="ARBA00022679"/>
    </source>
</evidence>
<dbReference type="InterPro" id="IPR003390">
    <property type="entry name" value="DNA_integrity_scan_DisA_N"/>
</dbReference>
<evidence type="ECO:0000256" key="1">
    <source>
        <dbReference type="ARBA" id="ARBA00000877"/>
    </source>
</evidence>
<evidence type="ECO:0000259" key="6">
    <source>
        <dbReference type="PROSITE" id="PS51794"/>
    </source>
</evidence>
<dbReference type="AlphaFoldDB" id="Q096V7"/>
<keyword evidence="3" id="KW-0548">Nucleotidyltransferase</keyword>
<gene>
    <name evidence="7" type="ORF">STIAU_5034</name>
</gene>
<reference evidence="7 8" key="1">
    <citation type="submission" date="2006-04" db="EMBL/GenBank/DDBJ databases">
        <authorList>
            <person name="Nierman W.C."/>
        </authorList>
    </citation>
    <scope>NUCLEOTIDE SEQUENCE [LARGE SCALE GENOMIC DNA]</scope>
    <source>
        <strain evidence="7 8">DW4/3-1</strain>
    </source>
</reference>
<accession>Q096V7</accession>
<dbReference type="Proteomes" id="UP000032702">
    <property type="component" value="Unassembled WGS sequence"/>
</dbReference>
<proteinExistence type="inferred from homology"/>
<sequence>MPGRGTVTEGTKFDREFLRSALSLAARNDVNHFLYICDTPIAPEDLRGRPARRKLIYAVTSDKIAQEYIHRQLRALVIPAYDYSRTERVKVALVSALSQGAFKEGDLVLCMTGKVGRAPDTLMQMHIGGSLDDRVAIEGVKLGDEFNSQVVDALIQLALQIGQEGFEGHPIGTIITIGDHTTVLEKSRQMTINPFQGLSEAERNVLDPKIREAIKNFSVLDGAFIIREDGVVLAAGRYLSSTDESVKIPLGLGARHAAAAGITSTTHCISLVVSQTSGAVRLFKGGNIVLELHQTARRT</sequence>
<comment type="catalytic activity">
    <reaction evidence="1">
        <text>2 ATP = 3',3'-c-di-AMP + 2 diphosphate</text>
        <dbReference type="Rhea" id="RHEA:35655"/>
        <dbReference type="ChEBI" id="CHEBI:30616"/>
        <dbReference type="ChEBI" id="CHEBI:33019"/>
        <dbReference type="ChEBI" id="CHEBI:71500"/>
        <dbReference type="EC" id="2.7.7.85"/>
    </reaction>
</comment>
<dbReference type="SUPFAM" id="SSF143597">
    <property type="entry name" value="YojJ-like"/>
    <property type="match status" value="1"/>
</dbReference>
<evidence type="ECO:0000313" key="7">
    <source>
        <dbReference type="EMBL" id="EAU67761.1"/>
    </source>
</evidence>
<dbReference type="GO" id="GO:0005524">
    <property type="term" value="F:ATP binding"/>
    <property type="evidence" value="ECO:0007669"/>
    <property type="project" value="UniProtKB-KW"/>
</dbReference>
<evidence type="ECO:0000313" key="8">
    <source>
        <dbReference type="Proteomes" id="UP000032702"/>
    </source>
</evidence>
<dbReference type="InterPro" id="IPR050338">
    <property type="entry name" value="DisA"/>
</dbReference>
<dbReference type="Pfam" id="PF02457">
    <property type="entry name" value="DAC"/>
    <property type="match status" value="1"/>
</dbReference>
<dbReference type="PATRIC" id="fig|378806.16.peg.7057"/>
<keyword evidence="2" id="KW-0808">Transferase</keyword>
<keyword evidence="5" id="KW-0067">ATP-binding</keyword>
<dbReference type="GO" id="GO:0106408">
    <property type="term" value="F:diadenylate cyclase activity"/>
    <property type="evidence" value="ECO:0007669"/>
    <property type="project" value="UniProtKB-EC"/>
</dbReference>
<dbReference type="PANTHER" id="PTHR34185">
    <property type="entry name" value="DIADENYLATE CYCLASE"/>
    <property type="match status" value="1"/>
</dbReference>
<organism evidence="7 8">
    <name type="scientific">Stigmatella aurantiaca (strain DW4/3-1)</name>
    <dbReference type="NCBI Taxonomy" id="378806"/>
    <lineage>
        <taxon>Bacteria</taxon>
        <taxon>Pseudomonadati</taxon>
        <taxon>Myxococcota</taxon>
        <taxon>Myxococcia</taxon>
        <taxon>Myxococcales</taxon>
        <taxon>Cystobacterineae</taxon>
        <taxon>Archangiaceae</taxon>
        <taxon>Stigmatella</taxon>
    </lineage>
</organism>
<dbReference type="InterPro" id="IPR036888">
    <property type="entry name" value="DNA_integrity_DisA_N_sf"/>
</dbReference>
<name>Q096V7_STIAD</name>
<keyword evidence="4" id="KW-0547">Nucleotide-binding</keyword>
<evidence type="ECO:0000256" key="3">
    <source>
        <dbReference type="ARBA" id="ARBA00022695"/>
    </source>
</evidence>
<dbReference type="GO" id="GO:0004016">
    <property type="term" value="F:adenylate cyclase activity"/>
    <property type="evidence" value="ECO:0007669"/>
    <property type="project" value="TreeGrafter"/>
</dbReference>
<comment type="caution">
    <text evidence="7">The sequence shown here is derived from an EMBL/GenBank/DDBJ whole genome shotgun (WGS) entry which is preliminary data.</text>
</comment>
<dbReference type="PANTHER" id="PTHR34185:SF1">
    <property type="entry name" value="DIADENYLATE CYCLASE"/>
    <property type="match status" value="1"/>
</dbReference>
<dbReference type="HAMAP" id="MF_00840">
    <property type="entry name" value="DacZ"/>
    <property type="match status" value="1"/>
</dbReference>
<dbReference type="InterPro" id="IPR014499">
    <property type="entry name" value="DAC_DacZ"/>
</dbReference>
<dbReference type="EMBL" id="AAMD01000027">
    <property type="protein sequence ID" value="EAU67761.1"/>
    <property type="molecule type" value="Genomic_DNA"/>
</dbReference>
<feature type="domain" description="DAC" evidence="6">
    <location>
        <begin position="130"/>
        <end position="294"/>
    </location>
</feature>